<accession>A0A7Y9F234</accession>
<evidence type="ECO:0000313" key="1">
    <source>
        <dbReference type="EMBL" id="NYD58098.1"/>
    </source>
</evidence>
<organism evidence="1 2">
    <name type="scientific">Nocardioides marinisabuli</name>
    <dbReference type="NCBI Taxonomy" id="419476"/>
    <lineage>
        <taxon>Bacteria</taxon>
        <taxon>Bacillati</taxon>
        <taxon>Actinomycetota</taxon>
        <taxon>Actinomycetes</taxon>
        <taxon>Propionibacteriales</taxon>
        <taxon>Nocardioidaceae</taxon>
        <taxon>Nocardioides</taxon>
    </lineage>
</organism>
<dbReference type="AlphaFoldDB" id="A0A7Y9F234"/>
<name>A0A7Y9F234_9ACTN</name>
<evidence type="ECO:0000313" key="2">
    <source>
        <dbReference type="Proteomes" id="UP000516957"/>
    </source>
</evidence>
<gene>
    <name evidence="1" type="ORF">BKA08_002336</name>
</gene>
<proteinExistence type="predicted"/>
<keyword evidence="2" id="KW-1185">Reference proteome</keyword>
<reference evidence="1 2" key="1">
    <citation type="submission" date="2020-07" db="EMBL/GenBank/DDBJ databases">
        <title>Sequencing the genomes of 1000 actinobacteria strains.</title>
        <authorList>
            <person name="Klenk H.-P."/>
        </authorList>
    </citation>
    <scope>NUCLEOTIDE SEQUENCE [LARGE SCALE GENOMIC DNA]</scope>
    <source>
        <strain evidence="1 2">DSM 18965</strain>
    </source>
</reference>
<dbReference type="Proteomes" id="UP000516957">
    <property type="component" value="Unassembled WGS sequence"/>
</dbReference>
<comment type="caution">
    <text evidence="1">The sequence shown here is derived from an EMBL/GenBank/DDBJ whole genome shotgun (WGS) entry which is preliminary data.</text>
</comment>
<dbReference type="RefSeq" id="WP_179615760.1">
    <property type="nucleotide sequence ID" value="NZ_CP059163.1"/>
</dbReference>
<protein>
    <submittedName>
        <fullName evidence="1">Uncharacterized protein</fullName>
    </submittedName>
</protein>
<sequence>MRAEHHAFVDGDEGRCGAILRHVAPRSLRTRTVFRMGAGSPVYLVDHCVEHDGDLRRWRRFEYDAPGSGTRHAGTRAPDGSVHVDGAPAPGLDHAVGAYGEHLVLARMLEDREDVVSYRQFDEGEPAAGALPARLTRQGREATELLDGSVVEAERVRLVVAGHPTNTHWCVDGVVVKSDWCGARSFLVDDLDDLCAGLDADVAALIREFAATR</sequence>
<dbReference type="EMBL" id="JACCBE010000001">
    <property type="protein sequence ID" value="NYD58098.1"/>
    <property type="molecule type" value="Genomic_DNA"/>
</dbReference>